<keyword evidence="2" id="KW-0396">Initiation factor</keyword>
<dbReference type="GO" id="GO:0008237">
    <property type="term" value="F:metallopeptidase activity"/>
    <property type="evidence" value="ECO:0007669"/>
    <property type="project" value="InterPro"/>
</dbReference>
<organism evidence="5">
    <name type="scientific">Chromera velia CCMP2878</name>
    <dbReference type="NCBI Taxonomy" id="1169474"/>
    <lineage>
        <taxon>Eukaryota</taxon>
        <taxon>Sar</taxon>
        <taxon>Alveolata</taxon>
        <taxon>Colpodellida</taxon>
        <taxon>Chromeraceae</taxon>
        <taxon>Chromera</taxon>
    </lineage>
</organism>
<dbReference type="InterPro" id="IPR000555">
    <property type="entry name" value="JAMM/MPN+_dom"/>
</dbReference>
<dbReference type="Gene3D" id="3.40.140.10">
    <property type="entry name" value="Cytidine Deaminase, domain 2"/>
    <property type="match status" value="1"/>
</dbReference>
<protein>
    <recommendedName>
        <fullName evidence="4">MPN domain-containing protein</fullName>
    </recommendedName>
</protein>
<dbReference type="VEuPathDB" id="CryptoDB:Cvel_10943"/>
<dbReference type="InterPro" id="IPR037518">
    <property type="entry name" value="MPN"/>
</dbReference>
<dbReference type="GO" id="GO:0005852">
    <property type="term" value="C:eukaryotic translation initiation factor 3 complex"/>
    <property type="evidence" value="ECO:0007669"/>
    <property type="project" value="InterPro"/>
</dbReference>
<dbReference type="EMBL" id="CDMZ01005093">
    <property type="protein sequence ID" value="CEM51917.1"/>
    <property type="molecule type" value="Genomic_DNA"/>
</dbReference>
<dbReference type="InterPro" id="IPR050242">
    <property type="entry name" value="JAMM_MPN+_peptidase_M67A"/>
</dbReference>
<dbReference type="AlphaFoldDB" id="A0A0G4I4W4"/>
<dbReference type="GO" id="GO:0003743">
    <property type="term" value="F:translation initiation factor activity"/>
    <property type="evidence" value="ECO:0007669"/>
    <property type="project" value="UniProtKB-KW"/>
</dbReference>
<dbReference type="SMART" id="SM00232">
    <property type="entry name" value="JAB_MPN"/>
    <property type="match status" value="1"/>
</dbReference>
<reference evidence="5" key="1">
    <citation type="submission" date="2014-11" db="EMBL/GenBank/DDBJ databases">
        <authorList>
            <person name="Otto D Thomas"/>
            <person name="Naeem Raeece"/>
        </authorList>
    </citation>
    <scope>NUCLEOTIDE SEQUENCE</scope>
</reference>
<evidence type="ECO:0000256" key="2">
    <source>
        <dbReference type="ARBA" id="ARBA00022540"/>
    </source>
</evidence>
<feature type="domain" description="MPN" evidence="4">
    <location>
        <begin position="12"/>
        <end position="146"/>
    </location>
</feature>
<evidence type="ECO:0000256" key="1">
    <source>
        <dbReference type="ARBA" id="ARBA00022490"/>
    </source>
</evidence>
<sequence length="310" mass="35446">MATFARGTNFELVVDAMVLLKIMKHYREHFPVLVSGYLLGLDRENKLEITSCFETPAKTDEDEREHDIAKYQDDMLKVLEEVHGDNNIIGWYQCVYLGSYLRDPTMIETQCEYQELIEKAVVLVYDPQQTSVGKFPFRALRVSDAFMRRRRTAQSAQPPKPLDLHSMTAADVLEEVPLKLRNTFLMEAFLSTWALPTADREQALFTGLKLNNQQFLEKHVSLLTQAVDDLQSEQVKMQGYERNLFRMQMRKARGEAADDRKAVAPSQLDSMLISSQVGSYCKQLEAHAGGSMGKMMLLKKAAHNDREAKE</sequence>
<dbReference type="PhylomeDB" id="A0A0G4I4W4"/>
<evidence type="ECO:0000256" key="3">
    <source>
        <dbReference type="ARBA" id="ARBA00022917"/>
    </source>
</evidence>
<accession>A0A0G4I4W4</accession>
<dbReference type="Pfam" id="PF01398">
    <property type="entry name" value="JAB"/>
    <property type="match status" value="1"/>
</dbReference>
<keyword evidence="1" id="KW-0963">Cytoplasm</keyword>
<dbReference type="InterPro" id="IPR045810">
    <property type="entry name" value="eIF3h_C"/>
</dbReference>
<dbReference type="InterPro" id="IPR027524">
    <property type="entry name" value="eIF3h"/>
</dbReference>
<dbReference type="PANTHER" id="PTHR10410">
    <property type="entry name" value="EUKARYOTIC TRANSLATION INITIATION FACTOR 3 -RELATED"/>
    <property type="match status" value="1"/>
</dbReference>
<proteinExistence type="predicted"/>
<dbReference type="Pfam" id="PF19445">
    <property type="entry name" value="eIF3h_C"/>
    <property type="match status" value="1"/>
</dbReference>
<evidence type="ECO:0000313" key="5">
    <source>
        <dbReference type="EMBL" id="CEM51917.1"/>
    </source>
</evidence>
<dbReference type="CDD" id="cd08065">
    <property type="entry name" value="MPN_eIF3h"/>
    <property type="match status" value="1"/>
</dbReference>
<dbReference type="PROSITE" id="PS50249">
    <property type="entry name" value="MPN"/>
    <property type="match status" value="1"/>
</dbReference>
<gene>
    <name evidence="5" type="ORF">Cvel_10943</name>
</gene>
<name>A0A0G4I4W4_9ALVE</name>
<evidence type="ECO:0000259" key="4">
    <source>
        <dbReference type="PROSITE" id="PS50249"/>
    </source>
</evidence>
<keyword evidence="3" id="KW-0648">Protein biosynthesis</keyword>